<name>A0ABN2KCH9_9MICO</name>
<dbReference type="SUPFAM" id="SSF51182">
    <property type="entry name" value="RmlC-like cupins"/>
    <property type="match status" value="1"/>
</dbReference>
<comment type="caution">
    <text evidence="5">The sequence shown here is derived from an EMBL/GenBank/DDBJ whole genome shotgun (WGS) entry which is preliminary data.</text>
</comment>
<accession>A0ABN2KCH9</accession>
<proteinExistence type="inferred from homology"/>
<dbReference type="Gene3D" id="2.60.120.10">
    <property type="entry name" value="Jelly Rolls"/>
    <property type="match status" value="1"/>
</dbReference>
<evidence type="ECO:0000256" key="2">
    <source>
        <dbReference type="RuleBase" id="RU003457"/>
    </source>
</evidence>
<evidence type="ECO:0000259" key="3">
    <source>
        <dbReference type="Pfam" id="PF02678"/>
    </source>
</evidence>
<evidence type="ECO:0000313" key="5">
    <source>
        <dbReference type="EMBL" id="GAA1753016.1"/>
    </source>
</evidence>
<reference evidence="5 6" key="1">
    <citation type="journal article" date="2019" name="Int. J. Syst. Evol. Microbiol.">
        <title>The Global Catalogue of Microorganisms (GCM) 10K type strain sequencing project: providing services to taxonomists for standard genome sequencing and annotation.</title>
        <authorList>
            <consortium name="The Broad Institute Genomics Platform"/>
            <consortium name="The Broad Institute Genome Sequencing Center for Infectious Disease"/>
            <person name="Wu L."/>
            <person name="Ma J."/>
        </authorList>
    </citation>
    <scope>NUCLEOTIDE SEQUENCE [LARGE SCALE GENOMIC DNA]</scope>
    <source>
        <strain evidence="5 6">JCM 14319</strain>
    </source>
</reference>
<evidence type="ECO:0000313" key="6">
    <source>
        <dbReference type="Proteomes" id="UP001500506"/>
    </source>
</evidence>
<sequence length="385" mass="40860">MLAVDGAELGVSEGNGFCTAAGSPRAGSMPNMSNLEKEPLELVCPPDATRSLTVQVLTPREVPLGGPRAMNVRRTLPQRGRTTIGAWCFADHYGPDDVGTTGGMVVPPHPHTGLQTVSWLFEGEIEHRDSTGSHEVVRPGEVNLMTAGSGISHSEVSTPETTQLHGVQLWVALPDGSRNVLPFFEHAETTPVTIDDATVRVFAGSLPGVGHDPDHGSSVAVFSPLVGAQVELPAGGEAWIDLDPAFEHGVLVDRGPVRVTIAALDDEADDDTGGADPLTVAGHGATLEWSQLGYLPVGHEGVRLTAADAPVRVLLIGGEPFGEEIVMWWNFIGRNHDEVAEFRRQWQADVIGRDNPDGRFGTVGGYDGAALPAPELPTVRLKPRH</sequence>
<dbReference type="Pfam" id="PF05726">
    <property type="entry name" value="Pirin_C"/>
    <property type="match status" value="1"/>
</dbReference>
<dbReference type="InterPro" id="IPR008778">
    <property type="entry name" value="Pirin_C_dom"/>
</dbReference>
<feature type="domain" description="Pirin C-terminal" evidence="4">
    <location>
        <begin position="279"/>
        <end position="348"/>
    </location>
</feature>
<dbReference type="Proteomes" id="UP001500506">
    <property type="component" value="Unassembled WGS sequence"/>
</dbReference>
<feature type="domain" description="Pirin N-terminal" evidence="3">
    <location>
        <begin position="71"/>
        <end position="171"/>
    </location>
</feature>
<protein>
    <submittedName>
        <fullName evidence="5">Pirin family protein</fullName>
    </submittedName>
</protein>
<dbReference type="InterPro" id="IPR003829">
    <property type="entry name" value="Pirin_N_dom"/>
</dbReference>
<comment type="similarity">
    <text evidence="1 2">Belongs to the pirin family.</text>
</comment>
<evidence type="ECO:0000259" key="4">
    <source>
        <dbReference type="Pfam" id="PF05726"/>
    </source>
</evidence>
<gene>
    <name evidence="5" type="ORF">GCM10009747_08490</name>
</gene>
<dbReference type="PANTHER" id="PTHR13903:SF8">
    <property type="entry name" value="PIRIN"/>
    <property type="match status" value="1"/>
</dbReference>
<dbReference type="Pfam" id="PF02678">
    <property type="entry name" value="Pirin"/>
    <property type="match status" value="1"/>
</dbReference>
<dbReference type="InterPro" id="IPR014710">
    <property type="entry name" value="RmlC-like_jellyroll"/>
</dbReference>
<dbReference type="EMBL" id="BAAANH010000001">
    <property type="protein sequence ID" value="GAA1753016.1"/>
    <property type="molecule type" value="Genomic_DNA"/>
</dbReference>
<dbReference type="CDD" id="cd02909">
    <property type="entry name" value="cupin_pirin_N"/>
    <property type="match status" value="1"/>
</dbReference>
<evidence type="ECO:0000256" key="1">
    <source>
        <dbReference type="ARBA" id="ARBA00008416"/>
    </source>
</evidence>
<dbReference type="PANTHER" id="PTHR13903">
    <property type="entry name" value="PIRIN-RELATED"/>
    <property type="match status" value="1"/>
</dbReference>
<dbReference type="InterPro" id="IPR012093">
    <property type="entry name" value="Pirin"/>
</dbReference>
<organism evidence="5 6">
    <name type="scientific">Agromyces humatus</name>
    <dbReference type="NCBI Taxonomy" id="279573"/>
    <lineage>
        <taxon>Bacteria</taxon>
        <taxon>Bacillati</taxon>
        <taxon>Actinomycetota</taxon>
        <taxon>Actinomycetes</taxon>
        <taxon>Micrococcales</taxon>
        <taxon>Microbacteriaceae</taxon>
        <taxon>Agromyces</taxon>
    </lineage>
</organism>
<dbReference type="InterPro" id="IPR011051">
    <property type="entry name" value="RmlC_Cupin_sf"/>
</dbReference>
<keyword evidence="6" id="KW-1185">Reference proteome</keyword>